<name>A0A161KAT3_9EURY</name>
<organism evidence="4 5">
    <name type="scientific">Thermococcus chitonophagus</name>
    <dbReference type="NCBI Taxonomy" id="54262"/>
    <lineage>
        <taxon>Archaea</taxon>
        <taxon>Methanobacteriati</taxon>
        <taxon>Methanobacteriota</taxon>
        <taxon>Thermococci</taxon>
        <taxon>Thermococcales</taxon>
        <taxon>Thermococcaceae</taxon>
        <taxon>Thermococcus</taxon>
    </lineage>
</organism>
<sequence>MMKYSKEYKEKTVVKVGDAKIGEGFTIIAGPCAIESEEQIMKVAEFLAELGIKVLRGGAFKPRTSPYSFQGHGEEALKWMRKAADEYGLVTVTEVMDTRHVELVAKYSDILQVGARNSQNFELLKEVGKQENPVLLKRGMGNTVQELLYSAEYIMAQGNENVILCERGIRTFETATRFTLDIAAVPVVKELSHLPIIVDPSHPAGKRSLVIPLAKAAYAVGADGIMVEVHPDPDNALSDSKQQLTFDQFKQLLRELEGLGWKG</sequence>
<dbReference type="AlphaFoldDB" id="A0A161KAT3"/>
<evidence type="ECO:0000256" key="1">
    <source>
        <dbReference type="ARBA" id="ARBA00022679"/>
    </source>
</evidence>
<dbReference type="Pfam" id="PF00793">
    <property type="entry name" value="DAHP_synth_1"/>
    <property type="match status" value="1"/>
</dbReference>
<dbReference type="InterPro" id="IPR052899">
    <property type="entry name" value="Class-I_DAHP_synthase"/>
</dbReference>
<dbReference type="SUPFAM" id="SSF51569">
    <property type="entry name" value="Aldolase"/>
    <property type="match status" value="1"/>
</dbReference>
<dbReference type="Gene3D" id="3.20.20.70">
    <property type="entry name" value="Aldolase class I"/>
    <property type="match status" value="1"/>
</dbReference>
<dbReference type="InterPro" id="IPR006218">
    <property type="entry name" value="DAHP1/KDSA"/>
</dbReference>
<evidence type="ECO:0000259" key="2">
    <source>
        <dbReference type="Pfam" id="PF00793"/>
    </source>
</evidence>
<evidence type="ECO:0000313" key="3">
    <source>
        <dbReference type="EMBL" id="ASJ16265.1"/>
    </source>
</evidence>
<gene>
    <name evidence="3" type="ORF">A3L04_03835</name>
    <name evidence="4" type="ORF">CHITON_1971</name>
</gene>
<dbReference type="GO" id="GO:0016832">
    <property type="term" value="F:aldehyde-lyase activity"/>
    <property type="evidence" value="ECO:0007669"/>
    <property type="project" value="InterPro"/>
</dbReference>
<dbReference type="STRING" id="54262.CHITON_1971"/>
<dbReference type="GO" id="GO:0003849">
    <property type="term" value="F:3-deoxy-7-phosphoheptulonate synthase activity"/>
    <property type="evidence" value="ECO:0007669"/>
    <property type="project" value="UniProtKB-EC"/>
</dbReference>
<evidence type="ECO:0000313" key="6">
    <source>
        <dbReference type="Proteomes" id="UP000250189"/>
    </source>
</evidence>
<keyword evidence="1 4" id="KW-0808">Transferase</keyword>
<dbReference type="GO" id="GO:0009073">
    <property type="term" value="P:aromatic amino acid family biosynthetic process"/>
    <property type="evidence" value="ECO:0007669"/>
    <property type="project" value="InterPro"/>
</dbReference>
<feature type="domain" description="DAHP synthetase I/KDSA" evidence="2">
    <location>
        <begin position="18"/>
        <end position="256"/>
    </location>
</feature>
<keyword evidence="6" id="KW-1185">Reference proteome</keyword>
<dbReference type="EC" id="2.5.1.54" evidence="4"/>
<dbReference type="NCBIfam" id="TIGR01361">
    <property type="entry name" value="DAHP_synth_Bsub"/>
    <property type="match status" value="1"/>
</dbReference>
<dbReference type="PANTHER" id="PTHR43018">
    <property type="entry name" value="PHOSPHO-2-DEHYDRO-3-DEOXYHEPTONATE ALDOLASE"/>
    <property type="match status" value="1"/>
</dbReference>
<evidence type="ECO:0000313" key="5">
    <source>
        <dbReference type="Proteomes" id="UP000093069"/>
    </source>
</evidence>
<dbReference type="PANTHER" id="PTHR43018:SF2">
    <property type="entry name" value="PHOSPHO-2-DEHYDRO-3-DEOXYHEPTONATE ALDOLASE"/>
    <property type="match status" value="1"/>
</dbReference>
<reference evidence="4" key="2">
    <citation type="submission" date="2016-01" db="EMBL/GenBank/DDBJ databases">
        <authorList>
            <person name="McClelland M."/>
            <person name="Jain A."/>
            <person name="Saraogi P."/>
            <person name="Mendelson R."/>
            <person name="Westerman R."/>
            <person name="SanMiguel P."/>
            <person name="Csonka L."/>
        </authorList>
    </citation>
    <scope>NUCLEOTIDE SEQUENCE</scope>
    <source>
        <strain evidence="4">1</strain>
    </source>
</reference>
<accession>A0A161KAT3</accession>
<dbReference type="InterPro" id="IPR013785">
    <property type="entry name" value="Aldolase_TIM"/>
</dbReference>
<dbReference type="KEGG" id="tch:CHITON_1971"/>
<dbReference type="NCBIfam" id="NF009239">
    <property type="entry name" value="PRK12595.1"/>
    <property type="match status" value="1"/>
</dbReference>
<reference evidence="5" key="1">
    <citation type="submission" date="2016-01" db="EMBL/GenBank/DDBJ databases">
        <authorList>
            <person name="Vorgias C.E."/>
        </authorList>
    </citation>
    <scope>NUCLEOTIDE SEQUENCE [LARGE SCALE GENOMIC DNA]</scope>
</reference>
<dbReference type="InterPro" id="IPR006268">
    <property type="entry name" value="DAHP_syn_2"/>
</dbReference>
<dbReference type="EMBL" id="CP015193">
    <property type="protein sequence ID" value="ASJ16265.1"/>
    <property type="molecule type" value="Genomic_DNA"/>
</dbReference>
<evidence type="ECO:0000313" key="4">
    <source>
        <dbReference type="EMBL" id="CUX78750.1"/>
    </source>
</evidence>
<protein>
    <submittedName>
        <fullName evidence="4">2-keto-3-deoxy-D-arabino-heptulosonate-7-phosphate synthase I beta</fullName>
        <ecNumber evidence="4">2.5.1.54</ecNumber>
    </submittedName>
</protein>
<dbReference type="EMBL" id="LN999010">
    <property type="protein sequence ID" value="CUX78750.1"/>
    <property type="molecule type" value="Genomic_DNA"/>
</dbReference>
<dbReference type="Proteomes" id="UP000093069">
    <property type="component" value="Chromosome I"/>
</dbReference>
<dbReference type="NCBIfam" id="NF006421">
    <property type="entry name" value="PRK08673.1"/>
    <property type="match status" value="1"/>
</dbReference>
<proteinExistence type="predicted"/>
<reference evidence="3 6" key="3">
    <citation type="submission" date="2016-04" db="EMBL/GenBank/DDBJ databases">
        <title>Complete genome sequence of Thermococcus chitonophagus type strain GC74.</title>
        <authorList>
            <person name="Oger P.M."/>
        </authorList>
    </citation>
    <scope>NUCLEOTIDE SEQUENCE [LARGE SCALE GENOMIC DNA]</scope>
    <source>
        <strain evidence="3 6">GC74</strain>
    </source>
</reference>
<dbReference type="Proteomes" id="UP000250189">
    <property type="component" value="Chromosome"/>
</dbReference>